<keyword evidence="1" id="KW-1133">Transmembrane helix</keyword>
<reference evidence="2 3" key="1">
    <citation type="submission" date="2016-10" db="EMBL/GenBank/DDBJ databases">
        <authorList>
            <person name="de Groot N.N."/>
        </authorList>
    </citation>
    <scope>NUCLEOTIDE SEQUENCE [LARGE SCALE GENOMIC DNA]</scope>
    <source>
        <strain evidence="2 3">D15d</strain>
    </source>
</reference>
<gene>
    <name evidence="2" type="ORF">SAMN05216537_12320</name>
</gene>
<dbReference type="RefSeq" id="WP_103953547.1">
    <property type="nucleotide sequence ID" value="NZ_FNUL01000023.1"/>
</dbReference>
<keyword evidence="3" id="KW-1185">Reference proteome</keyword>
<evidence type="ECO:0000313" key="3">
    <source>
        <dbReference type="Proteomes" id="UP000236726"/>
    </source>
</evidence>
<accession>A0A1H5X7F3</accession>
<evidence type="ECO:0000313" key="2">
    <source>
        <dbReference type="EMBL" id="SEG07674.1"/>
    </source>
</evidence>
<dbReference type="EMBL" id="FNUL01000023">
    <property type="protein sequence ID" value="SEG07674.1"/>
    <property type="molecule type" value="Genomic_DNA"/>
</dbReference>
<feature type="transmembrane region" description="Helical" evidence="1">
    <location>
        <begin position="124"/>
        <end position="145"/>
    </location>
</feature>
<evidence type="ECO:0000256" key="1">
    <source>
        <dbReference type="SAM" id="Phobius"/>
    </source>
</evidence>
<sequence>MICPNCKAVLSDDSVACNKCGMHFYRNIGTYQQNGNNGQFNQYQQIGNNGQFNQYQQNGNYSQYNPYQQKGYGMPQQNINIYIPQQEKKPSILLEIIIALCLIFTITSPIGIILMWAYKIPQNLFMRVLGTIVFTLIFLFWLGVLGGDGVIQQIKEEMSIEESQDSQNSQKSNEDATVNEAVIYDDNDVIIKIKSLDGNKVKFYIENNSSKNYSINMHAYAINGYMADNNMFDMRSSAVKNSKVNVTFSIPKTLNSGYKVSDIKRMDFLIWFYDDDINYKAFDTGVLTVKTSLYDNKVDYDKGNQQLLSEKDISFQLVDKDEDEFVIGINNNSDSIYAFSGKNVVVNGYSLDTTYNLDIYDKMVFPGCFYPMTFEYEWSTTSKFKSENDISKIDSVTLNFEAVPDNDYSKSWDSSQLIIQY</sequence>
<protein>
    <recommendedName>
        <fullName evidence="4">Zinc-ribbon domain-containing protein</fullName>
    </recommendedName>
</protein>
<dbReference type="AlphaFoldDB" id="A0A1H5X7F3"/>
<feature type="transmembrane region" description="Helical" evidence="1">
    <location>
        <begin position="92"/>
        <end position="118"/>
    </location>
</feature>
<keyword evidence="1" id="KW-0472">Membrane</keyword>
<dbReference type="Proteomes" id="UP000236726">
    <property type="component" value="Unassembled WGS sequence"/>
</dbReference>
<proteinExistence type="predicted"/>
<evidence type="ECO:0008006" key="4">
    <source>
        <dbReference type="Google" id="ProtNLM"/>
    </source>
</evidence>
<name>A0A1H5X7F3_9FIRM</name>
<organism evidence="2 3">
    <name type="scientific">Lachnospira multipara</name>
    <dbReference type="NCBI Taxonomy" id="28051"/>
    <lineage>
        <taxon>Bacteria</taxon>
        <taxon>Bacillati</taxon>
        <taxon>Bacillota</taxon>
        <taxon>Clostridia</taxon>
        <taxon>Lachnospirales</taxon>
        <taxon>Lachnospiraceae</taxon>
        <taxon>Lachnospira</taxon>
    </lineage>
</organism>
<keyword evidence="1" id="KW-0812">Transmembrane</keyword>